<sequence>MAHTRVFQVSGGGGPLVEARRPVAAPGPGDVLVRVRAVSLNARDLPIVEGRYARPVPRGRVPLSDGAGVVEAVGAGVTRWQVGDRVVGVFHPGWLYGALPGWDTLYGVQLDGWLAEQVVVGEHDLVAVPEHLSFEEAATLPCAALTAWSALAGTGPGDTVLLQGSGGVSLFACQFARLAGARVLITTSSPHKADQLLALGAEVVDTPAQARDLTGGVDLVVEMGGGGRSIAQSIAALAMGGRIALVGNLAAGGGMDLTAFLARAATLRTTTVGNRADFERMNRAISAHRLRPVIDRVFPFDQANDAVAHFRARTGVGKVVVSVPHRGEQRPAGFSGAAART</sequence>
<dbReference type="OrthoDB" id="3175656at2"/>
<dbReference type="SMART" id="SM00829">
    <property type="entry name" value="PKS_ER"/>
    <property type="match status" value="1"/>
</dbReference>
<dbReference type="InterPro" id="IPR036291">
    <property type="entry name" value="NAD(P)-bd_dom_sf"/>
</dbReference>
<dbReference type="CDD" id="cd08276">
    <property type="entry name" value="MDR7"/>
    <property type="match status" value="1"/>
</dbReference>
<dbReference type="Pfam" id="PF08240">
    <property type="entry name" value="ADH_N"/>
    <property type="match status" value="1"/>
</dbReference>
<dbReference type="GO" id="GO:0016491">
    <property type="term" value="F:oxidoreductase activity"/>
    <property type="evidence" value="ECO:0007669"/>
    <property type="project" value="InterPro"/>
</dbReference>
<organism evidence="2 3">
    <name type="scientific">Actinokineospora bangkokensis</name>
    <dbReference type="NCBI Taxonomy" id="1193682"/>
    <lineage>
        <taxon>Bacteria</taxon>
        <taxon>Bacillati</taxon>
        <taxon>Actinomycetota</taxon>
        <taxon>Actinomycetes</taxon>
        <taxon>Pseudonocardiales</taxon>
        <taxon>Pseudonocardiaceae</taxon>
        <taxon>Actinokineospora</taxon>
    </lineage>
</organism>
<dbReference type="InterPro" id="IPR020843">
    <property type="entry name" value="ER"/>
</dbReference>
<evidence type="ECO:0000313" key="3">
    <source>
        <dbReference type="Proteomes" id="UP000186040"/>
    </source>
</evidence>
<protein>
    <submittedName>
        <fullName evidence="2">Alcohol dehydrogenase</fullName>
    </submittedName>
</protein>
<evidence type="ECO:0000313" key="2">
    <source>
        <dbReference type="EMBL" id="OLR93375.1"/>
    </source>
</evidence>
<dbReference type="InterPro" id="IPR013154">
    <property type="entry name" value="ADH-like_N"/>
</dbReference>
<dbReference type="Gene3D" id="3.90.180.10">
    <property type="entry name" value="Medium-chain alcohol dehydrogenases, catalytic domain"/>
    <property type="match status" value="1"/>
</dbReference>
<gene>
    <name evidence="2" type="ORF">BJP25_17025</name>
</gene>
<name>A0A1Q9LMY6_9PSEU</name>
<dbReference type="Gene3D" id="3.40.50.720">
    <property type="entry name" value="NAD(P)-binding Rossmann-like Domain"/>
    <property type="match status" value="1"/>
</dbReference>
<dbReference type="EMBL" id="MKQR01000011">
    <property type="protein sequence ID" value="OLR93375.1"/>
    <property type="molecule type" value="Genomic_DNA"/>
</dbReference>
<accession>A0A1Q9LMY6</accession>
<keyword evidence="3" id="KW-1185">Reference proteome</keyword>
<comment type="caution">
    <text evidence="2">The sequence shown here is derived from an EMBL/GenBank/DDBJ whole genome shotgun (WGS) entry which is preliminary data.</text>
</comment>
<reference evidence="2 3" key="1">
    <citation type="submission" date="2016-10" db="EMBL/GenBank/DDBJ databases">
        <title>The Draft Genome Sequence of Actinokineospora bangkokensis 44EHWT reveals the biosynthetic pathway of antifungal compounds Thailandins with unusual extender unit butylmalonyl-CoA.</title>
        <authorList>
            <person name="Greule A."/>
            <person name="Intra B."/>
            <person name="Flemming S."/>
            <person name="Rommel M.G."/>
            <person name="Panbangred W."/>
            <person name="Bechthold A."/>
        </authorList>
    </citation>
    <scope>NUCLEOTIDE SEQUENCE [LARGE SCALE GENOMIC DNA]</scope>
    <source>
        <strain evidence="2 3">44EHW</strain>
    </source>
</reference>
<dbReference type="STRING" id="1193682.BJP25_17025"/>
<evidence type="ECO:0000259" key="1">
    <source>
        <dbReference type="SMART" id="SM00829"/>
    </source>
</evidence>
<dbReference type="InterPro" id="IPR013149">
    <property type="entry name" value="ADH-like_C"/>
</dbReference>
<dbReference type="SUPFAM" id="SSF51735">
    <property type="entry name" value="NAD(P)-binding Rossmann-fold domains"/>
    <property type="match status" value="1"/>
</dbReference>
<dbReference type="InterPro" id="IPR052711">
    <property type="entry name" value="Zinc_ADH-like"/>
</dbReference>
<dbReference type="AlphaFoldDB" id="A0A1Q9LMY6"/>
<feature type="domain" description="Enoyl reductase (ER)" evidence="1">
    <location>
        <begin position="14"/>
        <end position="321"/>
    </location>
</feature>
<dbReference type="PANTHER" id="PTHR45033">
    <property type="match status" value="1"/>
</dbReference>
<dbReference type="InterPro" id="IPR011032">
    <property type="entry name" value="GroES-like_sf"/>
</dbReference>
<dbReference type="Proteomes" id="UP000186040">
    <property type="component" value="Unassembled WGS sequence"/>
</dbReference>
<dbReference type="PANTHER" id="PTHR45033:SF2">
    <property type="entry name" value="ZINC-TYPE ALCOHOL DEHYDROGENASE-LIKE PROTEIN C1773.06C"/>
    <property type="match status" value="1"/>
</dbReference>
<proteinExistence type="predicted"/>
<dbReference type="Pfam" id="PF00107">
    <property type="entry name" value="ADH_zinc_N"/>
    <property type="match status" value="1"/>
</dbReference>
<dbReference type="SUPFAM" id="SSF50129">
    <property type="entry name" value="GroES-like"/>
    <property type="match status" value="1"/>
</dbReference>